<comment type="caution">
    <text evidence="1">The sequence shown here is derived from an EMBL/GenBank/DDBJ whole genome shotgun (WGS) entry which is preliminary data.</text>
</comment>
<proteinExistence type="predicted"/>
<accession>A0ACB7GZI7</accession>
<protein>
    <submittedName>
        <fullName evidence="1">Uncharacterized protein</fullName>
    </submittedName>
</protein>
<organism evidence="1 2">
    <name type="scientific">Manihot esculenta</name>
    <name type="common">Cassava</name>
    <name type="synonym">Jatropha manihot</name>
    <dbReference type="NCBI Taxonomy" id="3983"/>
    <lineage>
        <taxon>Eukaryota</taxon>
        <taxon>Viridiplantae</taxon>
        <taxon>Streptophyta</taxon>
        <taxon>Embryophyta</taxon>
        <taxon>Tracheophyta</taxon>
        <taxon>Spermatophyta</taxon>
        <taxon>Magnoliopsida</taxon>
        <taxon>eudicotyledons</taxon>
        <taxon>Gunneridae</taxon>
        <taxon>Pentapetalae</taxon>
        <taxon>rosids</taxon>
        <taxon>fabids</taxon>
        <taxon>Malpighiales</taxon>
        <taxon>Euphorbiaceae</taxon>
        <taxon>Crotonoideae</taxon>
        <taxon>Manihoteae</taxon>
        <taxon>Manihot</taxon>
    </lineage>
</organism>
<evidence type="ECO:0000313" key="1">
    <source>
        <dbReference type="EMBL" id="KAG8645640.1"/>
    </source>
</evidence>
<dbReference type="EMBL" id="CM004396">
    <property type="protein sequence ID" value="KAG8645640.1"/>
    <property type="molecule type" value="Genomic_DNA"/>
</dbReference>
<dbReference type="Proteomes" id="UP000091857">
    <property type="component" value="Chromosome 10"/>
</dbReference>
<evidence type="ECO:0000313" key="2">
    <source>
        <dbReference type="Proteomes" id="UP000091857"/>
    </source>
</evidence>
<keyword evidence="2" id="KW-1185">Reference proteome</keyword>
<gene>
    <name evidence="1" type="ORF">MANES_10G081475v8</name>
</gene>
<sequence>MESVLWMQIIMHMGLMVQVNLQWKQPLPVIMDIKEIFNGNTQIHIHISLLHRILIYLCQSNHPPTPKPSPILVINLVWVHSSALIHHNTINIIKIKALNHKMKVVDLLKNLLDAHFGGN</sequence>
<name>A0ACB7GZI7_MANES</name>
<reference evidence="2" key="1">
    <citation type="journal article" date="2016" name="Nat. Biotechnol.">
        <title>Sequencing wild and cultivated cassava and related species reveals extensive interspecific hybridization and genetic diversity.</title>
        <authorList>
            <person name="Bredeson J.V."/>
            <person name="Lyons J.B."/>
            <person name="Prochnik S.E."/>
            <person name="Wu G.A."/>
            <person name="Ha C.M."/>
            <person name="Edsinger-Gonzales E."/>
            <person name="Grimwood J."/>
            <person name="Schmutz J."/>
            <person name="Rabbi I.Y."/>
            <person name="Egesi C."/>
            <person name="Nauluvula P."/>
            <person name="Lebot V."/>
            <person name="Ndunguru J."/>
            <person name="Mkamilo G."/>
            <person name="Bart R.S."/>
            <person name="Setter T.L."/>
            <person name="Gleadow R.M."/>
            <person name="Kulakow P."/>
            <person name="Ferguson M.E."/>
            <person name="Rounsley S."/>
            <person name="Rokhsar D.S."/>
        </authorList>
    </citation>
    <scope>NUCLEOTIDE SEQUENCE [LARGE SCALE GENOMIC DNA]</scope>
    <source>
        <strain evidence="2">cv. AM560-2</strain>
    </source>
</reference>